<evidence type="ECO:0000313" key="3">
    <source>
        <dbReference type="Proteomes" id="UP000247832"/>
    </source>
</evidence>
<sequence length="121" mass="12537">MKAKLAFIAGLGAEYFVGTRFGRKGHASLKNNARSLWKSEPLQATINMLDNSIKSEAEDLGAKVVQKISGNSSDAAVGTHVAAGGSENAPLPDVDSDPALNTDIRQDWSDEGGALPSGPAS</sequence>
<comment type="caution">
    <text evidence="2">The sequence shown here is derived from an EMBL/GenBank/DDBJ whole genome shotgun (WGS) entry which is preliminary data.</text>
</comment>
<reference evidence="2 3" key="1">
    <citation type="submission" date="2018-05" db="EMBL/GenBank/DDBJ databases">
        <title>Genetic diversity of glacier-inhabiting Cryobacterium bacteria in China and description of Cryobacterium mengkeensis sp. nov. and Arthrobacter glacialis sp. nov.</title>
        <authorList>
            <person name="Liu Q."/>
            <person name="Xin Y.-H."/>
        </authorList>
    </citation>
    <scope>NUCLEOTIDE SEQUENCE [LARGE SCALE GENOMIC DNA]</scope>
    <source>
        <strain evidence="2 3">LI2</strain>
    </source>
</reference>
<keyword evidence="3" id="KW-1185">Reference proteome</keyword>
<dbReference type="EMBL" id="QJVD01000051">
    <property type="protein sequence ID" value="PYI64453.1"/>
    <property type="molecule type" value="Genomic_DNA"/>
</dbReference>
<dbReference type="RefSeq" id="WP_110503121.1">
    <property type="nucleotide sequence ID" value="NZ_QJVD01000051.1"/>
</dbReference>
<feature type="region of interest" description="Disordered" evidence="1">
    <location>
        <begin position="76"/>
        <end position="121"/>
    </location>
</feature>
<dbReference type="Proteomes" id="UP000247832">
    <property type="component" value="Unassembled WGS sequence"/>
</dbReference>
<gene>
    <name evidence="2" type="ORF">CVV68_21960</name>
</gene>
<dbReference type="OrthoDB" id="5125216at2"/>
<evidence type="ECO:0000313" key="2">
    <source>
        <dbReference type="EMBL" id="PYI64453.1"/>
    </source>
</evidence>
<organism evidence="2 3">
    <name type="scientific">Arthrobacter livingstonensis</name>
    <dbReference type="NCBI Taxonomy" id="670078"/>
    <lineage>
        <taxon>Bacteria</taxon>
        <taxon>Bacillati</taxon>
        <taxon>Actinomycetota</taxon>
        <taxon>Actinomycetes</taxon>
        <taxon>Micrococcales</taxon>
        <taxon>Micrococcaceae</taxon>
        <taxon>Arthrobacter</taxon>
    </lineage>
</organism>
<proteinExistence type="predicted"/>
<name>A0A2V5L420_9MICC</name>
<accession>A0A2V5L420</accession>
<protein>
    <submittedName>
        <fullName evidence="2">Uncharacterized protein</fullName>
    </submittedName>
</protein>
<evidence type="ECO:0000256" key="1">
    <source>
        <dbReference type="SAM" id="MobiDB-lite"/>
    </source>
</evidence>
<dbReference type="AlphaFoldDB" id="A0A2V5L420"/>